<organism evidence="2 3">
    <name type="scientific">Rhodocollybia butyracea</name>
    <dbReference type="NCBI Taxonomy" id="206335"/>
    <lineage>
        <taxon>Eukaryota</taxon>
        <taxon>Fungi</taxon>
        <taxon>Dikarya</taxon>
        <taxon>Basidiomycota</taxon>
        <taxon>Agaricomycotina</taxon>
        <taxon>Agaricomycetes</taxon>
        <taxon>Agaricomycetidae</taxon>
        <taxon>Agaricales</taxon>
        <taxon>Marasmiineae</taxon>
        <taxon>Omphalotaceae</taxon>
        <taxon>Rhodocollybia</taxon>
    </lineage>
</organism>
<keyword evidence="3" id="KW-1185">Reference proteome</keyword>
<dbReference type="AlphaFoldDB" id="A0A9P5PZB9"/>
<sequence>MLSLLKIDIQTASKQRAHRSALSAQPERLNIRNNQWHVNALTLPRTGQERHPAKSPGEDGTSRHEVQSEGELQAGDLITTSFAARCISEARLMQESREGPEEKFQFGGVKGEGQRQVWFLVEGNEDYDEYSSKGECGWVGVGCWCENPCAVYMFGVSRDEEKPRLFRLLPNIRKTVQLRDVQDPSSSDSRRRKGMRAQIALEITSSAWAYRMHQFRIIKEENN</sequence>
<reference evidence="2" key="1">
    <citation type="submission" date="2020-11" db="EMBL/GenBank/DDBJ databases">
        <authorList>
            <consortium name="DOE Joint Genome Institute"/>
            <person name="Ahrendt S."/>
            <person name="Riley R."/>
            <person name="Andreopoulos W."/>
            <person name="Labutti K."/>
            <person name="Pangilinan J."/>
            <person name="Ruiz-Duenas F.J."/>
            <person name="Barrasa J.M."/>
            <person name="Sanchez-Garcia M."/>
            <person name="Camarero S."/>
            <person name="Miyauchi S."/>
            <person name="Serrano A."/>
            <person name="Linde D."/>
            <person name="Babiker R."/>
            <person name="Drula E."/>
            <person name="Ayuso-Fernandez I."/>
            <person name="Pacheco R."/>
            <person name="Padilla G."/>
            <person name="Ferreira P."/>
            <person name="Barriuso J."/>
            <person name="Kellner H."/>
            <person name="Castanera R."/>
            <person name="Alfaro M."/>
            <person name="Ramirez L."/>
            <person name="Pisabarro A.G."/>
            <person name="Kuo A."/>
            <person name="Tritt A."/>
            <person name="Lipzen A."/>
            <person name="He G."/>
            <person name="Yan M."/>
            <person name="Ng V."/>
            <person name="Cullen D."/>
            <person name="Martin F."/>
            <person name="Rosso M.-N."/>
            <person name="Henrissat B."/>
            <person name="Hibbett D."/>
            <person name="Martinez A.T."/>
            <person name="Grigoriev I.V."/>
        </authorList>
    </citation>
    <scope>NUCLEOTIDE SEQUENCE</scope>
    <source>
        <strain evidence="2">AH 40177</strain>
    </source>
</reference>
<proteinExistence type="predicted"/>
<feature type="region of interest" description="Disordered" evidence="1">
    <location>
        <begin position="42"/>
        <end position="71"/>
    </location>
</feature>
<evidence type="ECO:0000256" key="1">
    <source>
        <dbReference type="SAM" id="MobiDB-lite"/>
    </source>
</evidence>
<feature type="compositionally biased region" description="Basic and acidic residues" evidence="1">
    <location>
        <begin position="47"/>
        <end position="67"/>
    </location>
</feature>
<comment type="caution">
    <text evidence="2">The sequence shown here is derived from an EMBL/GenBank/DDBJ whole genome shotgun (WGS) entry which is preliminary data.</text>
</comment>
<name>A0A9P5PZB9_9AGAR</name>
<protein>
    <submittedName>
        <fullName evidence="2">Uncharacterized protein</fullName>
    </submittedName>
</protein>
<dbReference type="EMBL" id="JADNRY010000034">
    <property type="protein sequence ID" value="KAF9071262.1"/>
    <property type="molecule type" value="Genomic_DNA"/>
</dbReference>
<dbReference type="Proteomes" id="UP000772434">
    <property type="component" value="Unassembled WGS sequence"/>
</dbReference>
<gene>
    <name evidence="2" type="ORF">BDP27DRAFT_1401602</name>
</gene>
<evidence type="ECO:0000313" key="3">
    <source>
        <dbReference type="Proteomes" id="UP000772434"/>
    </source>
</evidence>
<accession>A0A9P5PZB9</accession>
<evidence type="ECO:0000313" key="2">
    <source>
        <dbReference type="EMBL" id="KAF9071262.1"/>
    </source>
</evidence>